<dbReference type="STRING" id="1849047.A0A3D8Q9S8"/>
<dbReference type="GO" id="GO:0016491">
    <property type="term" value="F:oxidoreductase activity"/>
    <property type="evidence" value="ECO:0007669"/>
    <property type="project" value="UniProtKB-KW"/>
</dbReference>
<evidence type="ECO:0008006" key="5">
    <source>
        <dbReference type="Google" id="ProtNLM"/>
    </source>
</evidence>
<dbReference type="Proteomes" id="UP000256645">
    <property type="component" value="Unassembled WGS sequence"/>
</dbReference>
<dbReference type="InterPro" id="IPR036291">
    <property type="entry name" value="NAD(P)-bd_dom_sf"/>
</dbReference>
<dbReference type="Gene3D" id="3.40.50.720">
    <property type="entry name" value="NAD(P)-binding Rossmann-like Domain"/>
    <property type="match status" value="1"/>
</dbReference>
<reference evidence="3 4" key="1">
    <citation type="journal article" date="2018" name="IMA Fungus">
        <title>IMA Genome-F 9: Draft genome sequence of Annulohypoxylon stygium, Aspergillus mulundensis, Berkeleyomyces basicola (syn. Thielaviopsis basicola), Ceratocystis smalleyi, two Cercospora beticola strains, Coleophoma cylindrospora, Fusarium fracticaudum, Phialophora cf. hyalina, and Morchella septimelata.</title>
        <authorList>
            <person name="Wingfield B.D."/>
            <person name="Bills G.F."/>
            <person name="Dong Y."/>
            <person name="Huang W."/>
            <person name="Nel W.J."/>
            <person name="Swalarsk-Parry B.S."/>
            <person name="Vaghefi N."/>
            <person name="Wilken P.M."/>
            <person name="An Z."/>
            <person name="de Beer Z.W."/>
            <person name="De Vos L."/>
            <person name="Chen L."/>
            <person name="Duong T.A."/>
            <person name="Gao Y."/>
            <person name="Hammerbacher A."/>
            <person name="Kikkert J.R."/>
            <person name="Li Y."/>
            <person name="Li H."/>
            <person name="Li K."/>
            <person name="Li Q."/>
            <person name="Liu X."/>
            <person name="Ma X."/>
            <person name="Naidoo K."/>
            <person name="Pethybridge S.J."/>
            <person name="Sun J."/>
            <person name="Steenkamp E.T."/>
            <person name="van der Nest M.A."/>
            <person name="van Wyk S."/>
            <person name="Wingfield M.J."/>
            <person name="Xiong C."/>
            <person name="Yue Q."/>
            <person name="Zhang X."/>
        </authorList>
    </citation>
    <scope>NUCLEOTIDE SEQUENCE [LARGE SCALE GENOMIC DNA]</scope>
    <source>
        <strain evidence="3 4">BP6252</strain>
    </source>
</reference>
<evidence type="ECO:0000256" key="1">
    <source>
        <dbReference type="ARBA" id="ARBA00006484"/>
    </source>
</evidence>
<dbReference type="OrthoDB" id="191139at2759"/>
<comment type="similarity">
    <text evidence="1">Belongs to the short-chain dehydrogenases/reductases (SDR) family.</text>
</comment>
<proteinExistence type="inferred from homology"/>
<comment type="caution">
    <text evidence="3">The sequence shown here is derived from an EMBL/GenBank/DDBJ whole genome shotgun (WGS) entry which is preliminary data.</text>
</comment>
<dbReference type="Pfam" id="PF00106">
    <property type="entry name" value="adh_short"/>
    <property type="match status" value="1"/>
</dbReference>
<keyword evidence="2" id="KW-0560">Oxidoreductase</keyword>
<sequence length="359" mass="38881">MTATTHPEFNGQTEGLDVAKAFAEAIHGKTVVVTGVNRGGIGFSTSEAIASQSPAQLIIAGRNLSKIQECIDALKAQFPEVHYRPLQINLSSQQSVRTAASDLLSWPDLKAVDILVNSAGIMLLPERTISEDGIEMHFATNHIGHFLFTCLVMPKLIKATEGSPKGATRIINVSSASPMVASMRWSDLNFEKKTRDLPETEKPSYQMHTQWGTEDIENKSYIPLEAYNQSKVANVLFGIAANKRLYEKYGILSLALHPGVIHTELGRNASPETLAVVKEMIGQGVFSYKTLGAGASTSLVAALDPKLGVGKTGAGGENYGAYLVDCQISDKAHPLAVSSVEAEKLWELSEQLVKERFAW</sequence>
<protein>
    <recommendedName>
        <fullName evidence="5">Short-chain dehydrogenase</fullName>
    </recommendedName>
</protein>
<dbReference type="EMBL" id="PDLM01000017">
    <property type="protein sequence ID" value="RDW58595.1"/>
    <property type="molecule type" value="Genomic_DNA"/>
</dbReference>
<name>A0A3D8Q9S8_9HELO</name>
<dbReference type="PRINTS" id="PR00081">
    <property type="entry name" value="GDHRDH"/>
</dbReference>
<dbReference type="PANTHER" id="PTHR24320:SF283">
    <property type="entry name" value="RETINOL DEHYDROGENASE 11"/>
    <property type="match status" value="1"/>
</dbReference>
<keyword evidence="4" id="KW-1185">Reference proteome</keyword>
<dbReference type="AlphaFoldDB" id="A0A3D8Q9S8"/>
<organism evidence="3 4">
    <name type="scientific">Coleophoma cylindrospora</name>
    <dbReference type="NCBI Taxonomy" id="1849047"/>
    <lineage>
        <taxon>Eukaryota</taxon>
        <taxon>Fungi</taxon>
        <taxon>Dikarya</taxon>
        <taxon>Ascomycota</taxon>
        <taxon>Pezizomycotina</taxon>
        <taxon>Leotiomycetes</taxon>
        <taxon>Helotiales</taxon>
        <taxon>Dermateaceae</taxon>
        <taxon>Coleophoma</taxon>
    </lineage>
</organism>
<evidence type="ECO:0000313" key="4">
    <source>
        <dbReference type="Proteomes" id="UP000256645"/>
    </source>
</evidence>
<dbReference type="PANTHER" id="PTHR24320">
    <property type="entry name" value="RETINOL DEHYDROGENASE"/>
    <property type="match status" value="1"/>
</dbReference>
<evidence type="ECO:0000256" key="2">
    <source>
        <dbReference type="ARBA" id="ARBA00023002"/>
    </source>
</evidence>
<gene>
    <name evidence="3" type="ORF">BP6252_13071</name>
</gene>
<accession>A0A3D8Q9S8</accession>
<dbReference type="SUPFAM" id="SSF51735">
    <property type="entry name" value="NAD(P)-binding Rossmann-fold domains"/>
    <property type="match status" value="1"/>
</dbReference>
<dbReference type="InterPro" id="IPR002347">
    <property type="entry name" value="SDR_fam"/>
</dbReference>
<evidence type="ECO:0000313" key="3">
    <source>
        <dbReference type="EMBL" id="RDW58595.1"/>
    </source>
</evidence>